<evidence type="ECO:0000313" key="2">
    <source>
        <dbReference type="Proteomes" id="UP000001877"/>
    </source>
</evidence>
<sequence length="59" mass="6997">MECNIGGSKEQYILCERRVSNSIDRFLEKIKEIRETLNGDLCIIIENEGKEFWIPTYEE</sequence>
<dbReference type="STRING" id="358681.BBR47_36480"/>
<keyword evidence="2" id="KW-1185">Reference proteome</keyword>
<dbReference type="KEGG" id="bbe:BBR47_36480"/>
<reference evidence="1 2" key="1">
    <citation type="submission" date="2005-03" db="EMBL/GenBank/DDBJ databases">
        <title>Brevibacillus brevis strain 47, complete genome.</title>
        <authorList>
            <person name="Hosoyama A."/>
            <person name="Yamada R."/>
            <person name="Hongo Y."/>
            <person name="Terui Y."/>
            <person name="Ankai A."/>
            <person name="Masuyama W."/>
            <person name="Sekiguchi M."/>
            <person name="Takeda T."/>
            <person name="Asano K."/>
            <person name="Ohji S."/>
            <person name="Ichikawa N."/>
            <person name="Narita S."/>
            <person name="Aoki N."/>
            <person name="Miura H."/>
            <person name="Matsushita S."/>
            <person name="Sekigawa T."/>
            <person name="Yamagata H."/>
            <person name="Yoshikawa H."/>
            <person name="Udaka S."/>
            <person name="Tanikawa S."/>
            <person name="Fujita N."/>
        </authorList>
    </citation>
    <scope>NUCLEOTIDE SEQUENCE [LARGE SCALE GENOMIC DNA]</scope>
    <source>
        <strain evidence="2">47 / JCM 6285 / NBRC 100599</strain>
    </source>
</reference>
<evidence type="ECO:0000313" key="1">
    <source>
        <dbReference type="EMBL" id="BAH44625.1"/>
    </source>
</evidence>
<proteinExistence type="predicted"/>
<organism evidence="1 2">
    <name type="scientific">Brevibacillus brevis (strain 47 / JCM 6285 / NBRC 100599)</name>
    <dbReference type="NCBI Taxonomy" id="358681"/>
    <lineage>
        <taxon>Bacteria</taxon>
        <taxon>Bacillati</taxon>
        <taxon>Bacillota</taxon>
        <taxon>Bacilli</taxon>
        <taxon>Bacillales</taxon>
        <taxon>Paenibacillaceae</taxon>
        <taxon>Brevibacillus</taxon>
    </lineage>
</organism>
<accession>C0ZFR6</accession>
<dbReference type="EMBL" id="AP008955">
    <property type="protein sequence ID" value="BAH44625.1"/>
    <property type="molecule type" value="Genomic_DNA"/>
</dbReference>
<dbReference type="AlphaFoldDB" id="C0ZFR6"/>
<dbReference type="Proteomes" id="UP000001877">
    <property type="component" value="Chromosome"/>
</dbReference>
<protein>
    <submittedName>
        <fullName evidence="1">Uncharacterized protein</fullName>
    </submittedName>
</protein>
<name>C0ZFR6_BREBN</name>
<gene>
    <name evidence="1" type="ordered locus">BBR47_36480</name>
</gene>
<dbReference type="HOGENOM" id="CLU_2951219_0_0_9"/>